<proteinExistence type="predicted"/>
<dbReference type="EMBL" id="LN891063">
    <property type="protein sequence ID" value="CUS09942.1"/>
    <property type="molecule type" value="Genomic_DNA"/>
</dbReference>
<keyword evidence="3" id="KW-1185">Reference proteome</keyword>
<evidence type="ECO:0000313" key="3">
    <source>
        <dbReference type="Proteomes" id="UP001412239"/>
    </source>
</evidence>
<reference evidence="2" key="1">
    <citation type="submission" date="2015-10" db="EMBL/GenBank/DDBJ databases">
        <authorList>
            <person name="Regsiter A."/>
            <person name="william w."/>
        </authorList>
    </citation>
    <scope>NUCLEOTIDE SEQUENCE</scope>
    <source>
        <strain evidence="2">Montdore</strain>
    </source>
</reference>
<accession>A0A292PQN1</accession>
<gene>
    <name evidence="2" type="ORF">GSTUAT00005987001</name>
</gene>
<evidence type="ECO:0000259" key="1">
    <source>
        <dbReference type="Pfam" id="PF20163"/>
    </source>
</evidence>
<protein>
    <recommendedName>
        <fullName evidence="1">DUF6536 domain-containing protein</fullName>
    </recommendedName>
</protein>
<feature type="non-terminal residue" evidence="2">
    <location>
        <position position="35"/>
    </location>
</feature>
<organism evidence="2 3">
    <name type="scientific">Tuber aestivum</name>
    <name type="common">summer truffle</name>
    <dbReference type="NCBI Taxonomy" id="59557"/>
    <lineage>
        <taxon>Eukaryota</taxon>
        <taxon>Fungi</taxon>
        <taxon>Dikarya</taxon>
        <taxon>Ascomycota</taxon>
        <taxon>Pezizomycotina</taxon>
        <taxon>Pezizomycetes</taxon>
        <taxon>Pezizales</taxon>
        <taxon>Tuberaceae</taxon>
        <taxon>Tuber</taxon>
    </lineage>
</organism>
<dbReference type="AlphaFoldDB" id="A0A292PQN1"/>
<dbReference type="Proteomes" id="UP001412239">
    <property type="component" value="Unassembled WGS sequence"/>
</dbReference>
<sequence>MDIGVPSVRNLFRIKRERALLWIAIGITSIPLHLL</sequence>
<feature type="domain" description="DUF6536" evidence="1">
    <location>
        <begin position="1"/>
        <end position="35"/>
    </location>
</feature>
<dbReference type="Pfam" id="PF20163">
    <property type="entry name" value="DUF6536"/>
    <property type="match status" value="1"/>
</dbReference>
<name>A0A292PQN1_9PEZI</name>
<evidence type="ECO:0000313" key="2">
    <source>
        <dbReference type="EMBL" id="CUS09942.1"/>
    </source>
</evidence>
<dbReference type="InterPro" id="IPR046623">
    <property type="entry name" value="DUF6536"/>
</dbReference>